<feature type="transmembrane region" description="Helical" evidence="8">
    <location>
        <begin position="950"/>
        <end position="975"/>
    </location>
</feature>
<feature type="transmembrane region" description="Helical" evidence="8">
    <location>
        <begin position="987"/>
        <end position="1009"/>
    </location>
</feature>
<evidence type="ECO:0000313" key="11">
    <source>
        <dbReference type="Proteomes" id="UP000009168"/>
    </source>
</evidence>
<evidence type="ECO:0000256" key="7">
    <source>
        <dbReference type="SAM" id="MobiDB-lite"/>
    </source>
</evidence>
<name>Q22YP3_TETTS</name>
<keyword evidence="3" id="KW-0677">Repeat</keyword>
<organism evidence="10 11">
    <name type="scientific">Tetrahymena thermophila (strain SB210)</name>
    <dbReference type="NCBI Taxonomy" id="312017"/>
    <lineage>
        <taxon>Eukaryota</taxon>
        <taxon>Sar</taxon>
        <taxon>Alveolata</taxon>
        <taxon>Ciliophora</taxon>
        <taxon>Intramacronucleata</taxon>
        <taxon>Oligohymenophorea</taxon>
        <taxon>Hymenostomatida</taxon>
        <taxon>Tetrahymenina</taxon>
        <taxon>Tetrahymenidae</taxon>
        <taxon>Tetrahymena</taxon>
    </lineage>
</organism>
<feature type="compositionally biased region" description="Low complexity" evidence="7">
    <location>
        <begin position="533"/>
        <end position="551"/>
    </location>
</feature>
<evidence type="ECO:0000256" key="4">
    <source>
        <dbReference type="ARBA" id="ARBA00022989"/>
    </source>
</evidence>
<dbReference type="KEGG" id="tet:TTHERM_00123780"/>
<proteinExistence type="predicted"/>
<dbReference type="GO" id="GO:0098703">
    <property type="term" value="P:calcium ion import across plasma membrane"/>
    <property type="evidence" value="ECO:0007669"/>
    <property type="project" value="TreeGrafter"/>
</dbReference>
<dbReference type="AlphaFoldDB" id="Q22YP3"/>
<dbReference type="GO" id="GO:0005886">
    <property type="term" value="C:plasma membrane"/>
    <property type="evidence" value="ECO:0007669"/>
    <property type="project" value="TreeGrafter"/>
</dbReference>
<feature type="transmembrane region" description="Helical" evidence="8">
    <location>
        <begin position="1044"/>
        <end position="1064"/>
    </location>
</feature>
<gene>
    <name evidence="10" type="ORF">TTHERM_00123780</name>
</gene>
<dbReference type="PANTHER" id="PTHR10582:SF2">
    <property type="entry name" value="INACTIVE"/>
    <property type="match status" value="1"/>
</dbReference>
<evidence type="ECO:0000256" key="8">
    <source>
        <dbReference type="SAM" id="Phobius"/>
    </source>
</evidence>
<dbReference type="GO" id="GO:0005216">
    <property type="term" value="F:monoatomic ion channel activity"/>
    <property type="evidence" value="ECO:0007669"/>
    <property type="project" value="InterPro"/>
</dbReference>
<keyword evidence="5 8" id="KW-0472">Membrane</keyword>
<evidence type="ECO:0000256" key="6">
    <source>
        <dbReference type="SAM" id="Coils"/>
    </source>
</evidence>
<comment type="subcellular location">
    <subcellularLocation>
        <location evidence="1">Membrane</location>
        <topology evidence="1">Multi-pass membrane protein</topology>
    </subcellularLocation>
</comment>
<dbReference type="RefSeq" id="XP_001010873.2">
    <property type="nucleotide sequence ID" value="XM_001010873.2"/>
</dbReference>
<dbReference type="InterPro" id="IPR013122">
    <property type="entry name" value="PKD1_2_channel"/>
</dbReference>
<evidence type="ECO:0000256" key="1">
    <source>
        <dbReference type="ARBA" id="ARBA00004141"/>
    </source>
</evidence>
<dbReference type="GeneID" id="7833255"/>
<feature type="transmembrane region" description="Helical" evidence="8">
    <location>
        <begin position="840"/>
        <end position="862"/>
    </location>
</feature>
<dbReference type="EMBL" id="GG662798">
    <property type="protein sequence ID" value="EAR90628.2"/>
    <property type="molecule type" value="Genomic_DNA"/>
</dbReference>
<dbReference type="InParanoid" id="Q22YP3"/>
<feature type="transmembrane region" description="Helical" evidence="8">
    <location>
        <begin position="899"/>
        <end position="919"/>
    </location>
</feature>
<feature type="transmembrane region" description="Helical" evidence="8">
    <location>
        <begin position="602"/>
        <end position="623"/>
    </location>
</feature>
<feature type="coiled-coil region" evidence="6">
    <location>
        <begin position="47"/>
        <end position="74"/>
    </location>
</feature>
<feature type="transmembrane region" description="Helical" evidence="8">
    <location>
        <begin position="800"/>
        <end position="820"/>
    </location>
</feature>
<keyword evidence="2 8" id="KW-0812">Transmembrane</keyword>
<feature type="transmembrane region" description="Helical" evidence="8">
    <location>
        <begin position="400"/>
        <end position="419"/>
    </location>
</feature>
<dbReference type="HOGENOM" id="CLU_237663_0_0_1"/>
<dbReference type="STRING" id="312017.Q22YP3"/>
<feature type="transmembrane region" description="Helical" evidence="8">
    <location>
        <begin position="729"/>
        <end position="749"/>
    </location>
</feature>
<evidence type="ECO:0000256" key="2">
    <source>
        <dbReference type="ARBA" id="ARBA00022692"/>
    </source>
</evidence>
<evidence type="ECO:0000259" key="9">
    <source>
        <dbReference type="Pfam" id="PF08016"/>
    </source>
</evidence>
<dbReference type="PANTHER" id="PTHR10582">
    <property type="entry name" value="TRANSIENT RECEPTOR POTENTIAL ION CHANNEL PROTEIN"/>
    <property type="match status" value="1"/>
</dbReference>
<feature type="domain" description="Polycystin cation channel PKD1/PKD2" evidence="9">
    <location>
        <begin position="790"/>
        <end position="925"/>
    </location>
</feature>
<keyword evidence="11" id="KW-1185">Reference proteome</keyword>
<dbReference type="Proteomes" id="UP000009168">
    <property type="component" value="Unassembled WGS sequence"/>
</dbReference>
<reference evidence="11" key="1">
    <citation type="journal article" date="2006" name="PLoS Biol.">
        <title>Macronuclear genome sequence of the ciliate Tetrahymena thermophila, a model eukaryote.</title>
        <authorList>
            <person name="Eisen J.A."/>
            <person name="Coyne R.S."/>
            <person name="Wu M."/>
            <person name="Wu D."/>
            <person name="Thiagarajan M."/>
            <person name="Wortman J.R."/>
            <person name="Badger J.H."/>
            <person name="Ren Q."/>
            <person name="Amedeo P."/>
            <person name="Jones K.M."/>
            <person name="Tallon L.J."/>
            <person name="Delcher A.L."/>
            <person name="Salzberg S.L."/>
            <person name="Silva J.C."/>
            <person name="Haas B.J."/>
            <person name="Majoros W.H."/>
            <person name="Farzad M."/>
            <person name="Carlton J.M."/>
            <person name="Smith R.K. Jr."/>
            <person name="Garg J."/>
            <person name="Pearlman R.E."/>
            <person name="Karrer K.M."/>
            <person name="Sun L."/>
            <person name="Manning G."/>
            <person name="Elde N.C."/>
            <person name="Turkewitz A.P."/>
            <person name="Asai D.J."/>
            <person name="Wilkes D.E."/>
            <person name="Wang Y."/>
            <person name="Cai H."/>
            <person name="Collins K."/>
            <person name="Stewart B.A."/>
            <person name="Lee S.R."/>
            <person name="Wilamowska K."/>
            <person name="Weinberg Z."/>
            <person name="Ruzzo W.L."/>
            <person name="Wloga D."/>
            <person name="Gaertig J."/>
            <person name="Frankel J."/>
            <person name="Tsao C.-C."/>
            <person name="Gorovsky M.A."/>
            <person name="Keeling P.J."/>
            <person name="Waller R.F."/>
            <person name="Patron N.J."/>
            <person name="Cherry J.M."/>
            <person name="Stover N.A."/>
            <person name="Krieger C.J."/>
            <person name="del Toro C."/>
            <person name="Ryder H.F."/>
            <person name="Williamson S.C."/>
            <person name="Barbeau R.A."/>
            <person name="Hamilton E.P."/>
            <person name="Orias E."/>
        </authorList>
    </citation>
    <scope>NUCLEOTIDE SEQUENCE [LARGE SCALE GENOMIC DNA]</scope>
    <source>
        <strain evidence="11">SB210</strain>
    </source>
</reference>
<feature type="region of interest" description="Disordered" evidence="7">
    <location>
        <begin position="532"/>
        <end position="557"/>
    </location>
</feature>
<accession>Q22YP3</accession>
<sequence length="1263" mass="148649">MSQNKKLNLLDTLQPVSAERFISSRNTQKGFELASPSVQSNFFEDQILNIENQLDEYLELMENKMKEISEQRLQDNLQFMNELKFIVAESKNNQQKKEGVFKILSLFLSYYGCWREAETLMRQIQSNNNLGSRGGSQPKREVYDIYDFILELIENENEMSKMMKVLFSQESRIQQEQREQMDTSSQIYNFKQNIFLAIIQTFNIRMNSINDEIFSWLIDNQKLRIIEIILENDRFSASLKQGNYQRMKKQERKMLKYLHQNLILKNYNNEIELILNMNENNLELLSSKYVLYIAKYERIPPNYILNRTLIKQVVYQQNVPLMSAMLKLDRVITQQTLHSKKVQAQINVFLSQADTFCMGLYFLKKMSQKKQIISQSSEYLETILRLLEKPKSDEKFAFEIFSHVLHPLILCLVASKILLKLSFFKNPFSSEMLKLAKYYLERALLFRDTIFDAREMSLILFKPLFPSDKPLVKALRNRNYCQFFTEFFIHPCITYLLEQKWMSTYGFDYSLLSTFTPLCHFQKQARIKNTIAKGSKSSSSSTSSFQKSMKSTGSSASFSLEPQKQNWIIFRDIEVSQLKKATKNNHFYQFVIYNKSVQVRTFFEFILFLAIFCFTLYELFLFIENLNSYASVDDPVKIMLFSSTVPQDWQSKVNDFKKQNPTPPPLDIQIDNTTNLNIQTTDPQIFCKLILYQISSGYQEFMDFFQSQCVKLIYVGTQFEKLCNDTIRVLWFIFCIGANAIQKQIYVYLIRRKTDPQILDLYDLLLYIACGSFLLTKQIFIPEGISANYTFEYFNNCQFALKIECCAIVFILWLRMFIFLIRTQKFGLLVKVIILFTKDLLYFMVILITVTVAFGLINYILFQNSLELYKSIDKSIFNLFAAAFGAFDFNNQTGIQSAILIVFLVVVNVILLNLLIAILNTRYEKTMQQSEMEYSLVVYNDYINSRFNPIYMSMISLPPPFNILNFIFGIISFITKSRIWNKIALKIGYTLVIFLPCILLYIALSLVLIPFSYLYFIHQVSMYSFSDNMMYARKKNKCFKITLYLFRLLTWITLGIPYLLVVFFSNDLPLFCKSAFAHNNNKYNFTKNPVLDLRVIKYVSLYSNYLNLAKKDVFNYLEFRSSLEQKKEVKYKKSYFQRFAQPSIKSNSQPLQQIRKGFQNNVKHNFKSETIFEKNFNDAVKKFGDSKVKQEVENIQLNNLLKAIKYSAIFFKKSKSTSFNLSKLLYIVKKKEINLNLLQLNTDNFFLNRSFSSQPNINVNNLN</sequence>
<evidence type="ECO:0000313" key="10">
    <source>
        <dbReference type="EMBL" id="EAR90628.2"/>
    </source>
</evidence>
<protein>
    <submittedName>
        <fullName evidence="10">Polycystin cation channel protein</fullName>
    </submittedName>
</protein>
<evidence type="ECO:0000256" key="3">
    <source>
        <dbReference type="ARBA" id="ARBA00022737"/>
    </source>
</evidence>
<dbReference type="InterPro" id="IPR024862">
    <property type="entry name" value="TRPV"/>
</dbReference>
<evidence type="ECO:0000256" key="5">
    <source>
        <dbReference type="ARBA" id="ARBA00023136"/>
    </source>
</evidence>
<keyword evidence="4 8" id="KW-1133">Transmembrane helix</keyword>
<dbReference type="Pfam" id="PF08016">
    <property type="entry name" value="PKD_channel"/>
    <property type="match status" value="1"/>
</dbReference>
<keyword evidence="6" id="KW-0175">Coiled coil</keyword>
<feature type="transmembrane region" description="Helical" evidence="8">
    <location>
        <begin position="761"/>
        <end position="780"/>
    </location>
</feature>